<reference evidence="2 3" key="1">
    <citation type="submission" date="2012-05" db="EMBL/GenBank/DDBJ databases">
        <title>Noncontiguous Finished plasmid 1 of genome of Chamaesiphon sp. PCC 6605.</title>
        <authorList>
            <consortium name="US DOE Joint Genome Institute"/>
            <person name="Gugger M."/>
            <person name="Coursin T."/>
            <person name="Rippka R."/>
            <person name="Tandeau De Marsac N."/>
            <person name="Huntemann M."/>
            <person name="Wei C.-L."/>
            <person name="Han J."/>
            <person name="Detter J.C."/>
            <person name="Han C."/>
            <person name="Tapia R."/>
            <person name="Chen A."/>
            <person name="Kyrpides N."/>
            <person name="Mavromatis K."/>
            <person name="Markowitz V."/>
            <person name="Szeto E."/>
            <person name="Ivanova N."/>
            <person name="Pagani I."/>
            <person name="Pati A."/>
            <person name="Goodwin L."/>
            <person name="Nordberg H.P."/>
            <person name="Cantor M.N."/>
            <person name="Hua S.X."/>
            <person name="Woyke T."/>
            <person name="Kerfeld C.A."/>
        </authorList>
    </citation>
    <scope>NUCLEOTIDE SEQUENCE [LARGE SCALE GENOMIC DNA]</scope>
    <source>
        <strain evidence="3">ATCC 27169 / PCC 6605</strain>
        <plasmid evidence="3">Plasmid pCHA6605.01</plasmid>
    </source>
</reference>
<proteinExistence type="predicted"/>
<evidence type="ECO:0000256" key="1">
    <source>
        <dbReference type="SAM" id="SignalP"/>
    </source>
</evidence>
<name>K9US06_CHAP6</name>
<evidence type="ECO:0008006" key="4">
    <source>
        <dbReference type="Google" id="ProtNLM"/>
    </source>
</evidence>
<dbReference type="Proteomes" id="UP000010366">
    <property type="component" value="Plasmid pCHA6605.01"/>
</dbReference>
<gene>
    <name evidence="2" type="ORF">Cha6605_6226</name>
</gene>
<dbReference type="HOGENOM" id="CLU_1479555_0_0_3"/>
<dbReference type="AlphaFoldDB" id="K9US06"/>
<feature type="chain" id="PRO_5003936554" description="DUF1579 domain-containing protein" evidence="1">
    <location>
        <begin position="27"/>
        <end position="182"/>
    </location>
</feature>
<organism evidence="2 3">
    <name type="scientific">Chamaesiphon minutus (strain ATCC 27169 / PCC 6605)</name>
    <dbReference type="NCBI Taxonomy" id="1173020"/>
    <lineage>
        <taxon>Bacteria</taxon>
        <taxon>Bacillati</taxon>
        <taxon>Cyanobacteriota</taxon>
        <taxon>Cyanophyceae</taxon>
        <taxon>Gomontiellales</taxon>
        <taxon>Chamaesiphonaceae</taxon>
        <taxon>Chamaesiphon</taxon>
    </lineage>
</organism>
<feature type="signal peptide" evidence="1">
    <location>
        <begin position="1"/>
        <end position="26"/>
    </location>
</feature>
<keyword evidence="1" id="KW-0732">Signal</keyword>
<keyword evidence="3" id="KW-1185">Reference proteome</keyword>
<dbReference type="EMBL" id="CP003601">
    <property type="protein sequence ID" value="AFY97054.1"/>
    <property type="molecule type" value="Genomic_DNA"/>
</dbReference>
<protein>
    <recommendedName>
        <fullName evidence="4">DUF1579 domain-containing protein</fullName>
    </recommendedName>
</protein>
<accession>K9US06</accession>
<evidence type="ECO:0000313" key="3">
    <source>
        <dbReference type="Proteomes" id="UP000010366"/>
    </source>
</evidence>
<sequence>MGMRKSWIGAMRVSLATLLLSTIPIAAISQHAPKPTSELNQLTFFAGVWSCRVRPTDSAAIEEFTWNVQRTLKDFWYIATVQTKQTSKLTTIQHEFLGYDTAAKKLLRTFVSDKGNLIEMNSSGWEANTFVWEGSVVTNGRKIPLREAITRKAATEFTATWEVRKTGEQWAVVSNETCRKLK</sequence>
<keyword evidence="2" id="KW-0614">Plasmid</keyword>
<dbReference type="eggNOG" id="ENOG50334JG">
    <property type="taxonomic scope" value="Bacteria"/>
</dbReference>
<evidence type="ECO:0000313" key="2">
    <source>
        <dbReference type="EMBL" id="AFY97054.1"/>
    </source>
</evidence>
<dbReference type="KEGG" id="cmp:Cha6605_6226"/>
<geneLocation type="plasmid" evidence="2 3">
    <name>pCHA6605.01</name>
</geneLocation>